<evidence type="ECO:0000313" key="3">
    <source>
        <dbReference type="Proteomes" id="UP000035489"/>
    </source>
</evidence>
<dbReference type="AlphaFoldDB" id="A0A0H1R6A4"/>
<protein>
    <submittedName>
        <fullName evidence="2">Uncharacterized protein</fullName>
    </submittedName>
</protein>
<organism evidence="2 3">
    <name type="scientific">Microvirga vignae</name>
    <dbReference type="NCBI Taxonomy" id="1225564"/>
    <lineage>
        <taxon>Bacteria</taxon>
        <taxon>Pseudomonadati</taxon>
        <taxon>Pseudomonadota</taxon>
        <taxon>Alphaproteobacteria</taxon>
        <taxon>Hyphomicrobiales</taxon>
        <taxon>Methylobacteriaceae</taxon>
        <taxon>Microvirga</taxon>
    </lineage>
</organism>
<gene>
    <name evidence="2" type="ORF">AA309_26340</name>
</gene>
<accession>A0A0H1R6A4</accession>
<dbReference type="Proteomes" id="UP000035489">
    <property type="component" value="Unassembled WGS sequence"/>
</dbReference>
<dbReference type="EMBL" id="LCYG01000088">
    <property type="protein sequence ID" value="KLK90306.1"/>
    <property type="molecule type" value="Genomic_DNA"/>
</dbReference>
<feature type="region of interest" description="Disordered" evidence="1">
    <location>
        <begin position="318"/>
        <end position="341"/>
    </location>
</feature>
<name>A0A0H1R6A4_9HYPH</name>
<sequence length="341" mass="36350">MPILAELYVATRTRNTANADTENLPVLVVKRGPDIVFTKPLFGGDFRTARGAGAVWRFDVREVNLDSADLSVQLWASGDDAWSPEHVIAWGVAGNRIGDERVIPLAAFLDLASPVTPAGSGVWISGHMDKGERILFVPSVDRGRDATRARRLIVISATEAYGGMFPAAAGPGGNLEETGTVGPLTLQGGGAGRLFLSYTLPATPQGDLGHGAAAFYVVDLAAPFSRSDLEGGAFTLTIGSEDWWKPDYFAVFGVDTVNAGPRALIPFVAASAFELRQMSSDPSEGWHSVVLPTAKVLPQRPIRPDVDIDDVEGVLAARIPHAEDQQPIPERRMEPGANSET</sequence>
<dbReference type="PATRIC" id="fig|1225564.3.peg.6858"/>
<comment type="caution">
    <text evidence="2">The sequence shown here is derived from an EMBL/GenBank/DDBJ whole genome shotgun (WGS) entry which is preliminary data.</text>
</comment>
<keyword evidence="3" id="KW-1185">Reference proteome</keyword>
<evidence type="ECO:0000256" key="1">
    <source>
        <dbReference type="SAM" id="MobiDB-lite"/>
    </source>
</evidence>
<proteinExistence type="predicted"/>
<evidence type="ECO:0000313" key="2">
    <source>
        <dbReference type="EMBL" id="KLK90306.1"/>
    </source>
</evidence>
<feature type="compositionally biased region" description="Basic and acidic residues" evidence="1">
    <location>
        <begin position="320"/>
        <end position="334"/>
    </location>
</feature>
<reference evidence="2 3" key="1">
    <citation type="submission" date="2015-05" db="EMBL/GenBank/DDBJ databases">
        <title>Draft genome sequence of Microvirga vignae strain BR3299, a novel nitrogen fixing bacteria isolated from Brazil semi-aired region.</title>
        <authorList>
            <person name="Zilli J.E."/>
            <person name="Passos S.R."/>
            <person name="Leite J."/>
            <person name="Baldani J.I."/>
            <person name="Xavier G.R."/>
            <person name="Rumjaneck N.G."/>
            <person name="Simoes-Araujo J.L."/>
        </authorList>
    </citation>
    <scope>NUCLEOTIDE SEQUENCE [LARGE SCALE GENOMIC DNA]</scope>
    <source>
        <strain evidence="2 3">BR3299</strain>
    </source>
</reference>